<evidence type="ECO:0000313" key="4">
    <source>
        <dbReference type="Proteomes" id="UP001549691"/>
    </source>
</evidence>
<sequence length="202" mass="22426">MIRINLLPHREQARKDRRQQFISLAVLMVIAGGLIWFLGNILIGQRIDTQVSSNEFLKSEIASLDKEIAEIARLKEQTQSLLARKQVIESLQGNRTQTVMVFNELVRQMPEGVFLKSVKQTGGGINFTGYAQSNARVSQLMRNLDASPIFEKPLLQEIKAVSYNRRQVGEFNLNVSIEKPTVEEPAVKVGPATASAPAGGKP</sequence>
<keyword evidence="4" id="KW-1185">Reference proteome</keyword>
<accession>A0ABV2TK22</accession>
<evidence type="ECO:0000256" key="2">
    <source>
        <dbReference type="SAM" id="Phobius"/>
    </source>
</evidence>
<gene>
    <name evidence="3" type="ORF">ABXR19_04195</name>
</gene>
<organism evidence="3 4">
    <name type="scientific">Uliginosibacterium flavum</name>
    <dbReference type="NCBI Taxonomy" id="1396831"/>
    <lineage>
        <taxon>Bacteria</taxon>
        <taxon>Pseudomonadati</taxon>
        <taxon>Pseudomonadota</taxon>
        <taxon>Betaproteobacteria</taxon>
        <taxon>Rhodocyclales</taxon>
        <taxon>Zoogloeaceae</taxon>
        <taxon>Uliginosibacterium</taxon>
    </lineage>
</organism>
<dbReference type="InterPro" id="IPR007813">
    <property type="entry name" value="PilN"/>
</dbReference>
<dbReference type="Proteomes" id="UP001549691">
    <property type="component" value="Unassembled WGS sequence"/>
</dbReference>
<dbReference type="Pfam" id="PF05137">
    <property type="entry name" value="PilN"/>
    <property type="match status" value="1"/>
</dbReference>
<proteinExistence type="predicted"/>
<protein>
    <submittedName>
        <fullName evidence="3">PilN domain-containing protein</fullName>
    </submittedName>
</protein>
<dbReference type="EMBL" id="JBEWZI010000003">
    <property type="protein sequence ID" value="MET7013377.1"/>
    <property type="molecule type" value="Genomic_DNA"/>
</dbReference>
<dbReference type="RefSeq" id="WP_354599837.1">
    <property type="nucleotide sequence ID" value="NZ_JBEWZI010000003.1"/>
</dbReference>
<evidence type="ECO:0000256" key="1">
    <source>
        <dbReference type="SAM" id="Coils"/>
    </source>
</evidence>
<comment type="caution">
    <text evidence="3">The sequence shown here is derived from an EMBL/GenBank/DDBJ whole genome shotgun (WGS) entry which is preliminary data.</text>
</comment>
<keyword evidence="2" id="KW-1133">Transmembrane helix</keyword>
<dbReference type="PANTHER" id="PTHR40278">
    <property type="entry name" value="DNA UTILIZATION PROTEIN HOFN"/>
    <property type="match status" value="1"/>
</dbReference>
<evidence type="ECO:0000313" key="3">
    <source>
        <dbReference type="EMBL" id="MET7013377.1"/>
    </source>
</evidence>
<keyword evidence="2" id="KW-0472">Membrane</keyword>
<feature type="transmembrane region" description="Helical" evidence="2">
    <location>
        <begin position="21"/>
        <end position="43"/>
    </location>
</feature>
<reference evidence="3 4" key="1">
    <citation type="submission" date="2024-07" db="EMBL/GenBank/DDBJ databases">
        <title>Uliginosibacterium flavum JJ3220;KACC:17644.</title>
        <authorList>
            <person name="Kim M.K."/>
        </authorList>
    </citation>
    <scope>NUCLEOTIDE SEQUENCE [LARGE SCALE GENOMIC DNA]</scope>
    <source>
        <strain evidence="3 4">KACC:17644</strain>
    </source>
</reference>
<dbReference type="InterPro" id="IPR052534">
    <property type="entry name" value="Extracell_DNA_Util/SecSys_Comp"/>
</dbReference>
<name>A0ABV2TK22_9RHOO</name>
<keyword evidence="1" id="KW-0175">Coiled coil</keyword>
<dbReference type="PANTHER" id="PTHR40278:SF2">
    <property type="entry name" value="TYPE IV PILUS INNER MEMBRANE COMPONENT PILN"/>
    <property type="match status" value="1"/>
</dbReference>
<feature type="coiled-coil region" evidence="1">
    <location>
        <begin position="54"/>
        <end position="84"/>
    </location>
</feature>
<keyword evidence="2" id="KW-0812">Transmembrane</keyword>